<reference evidence="3" key="1">
    <citation type="submission" date="2022-01" db="EMBL/GenBank/DDBJ databases">
        <title>Nocardioidaceae gen. sp. A5X3R13.</title>
        <authorList>
            <person name="Lopez Marin M.A."/>
            <person name="Uhlik O."/>
        </authorList>
    </citation>
    <scope>NUCLEOTIDE SEQUENCE</scope>
    <source>
        <strain evidence="3">A5X3R13</strain>
    </source>
</reference>
<dbReference type="InterPro" id="IPR000551">
    <property type="entry name" value="MerR-type_HTH_dom"/>
</dbReference>
<organism evidence="3 4">
    <name type="scientific">Solicola gregarius</name>
    <dbReference type="NCBI Taxonomy" id="2908642"/>
    <lineage>
        <taxon>Bacteria</taxon>
        <taxon>Bacillati</taxon>
        <taxon>Actinomycetota</taxon>
        <taxon>Actinomycetes</taxon>
        <taxon>Propionibacteriales</taxon>
        <taxon>Nocardioidaceae</taxon>
        <taxon>Solicola</taxon>
    </lineage>
</organism>
<evidence type="ECO:0000313" key="4">
    <source>
        <dbReference type="Proteomes" id="UP001164390"/>
    </source>
</evidence>
<dbReference type="InterPro" id="IPR047057">
    <property type="entry name" value="MerR_fam"/>
</dbReference>
<keyword evidence="1" id="KW-0238">DNA-binding</keyword>
<dbReference type="PROSITE" id="PS50937">
    <property type="entry name" value="HTH_MERR_2"/>
    <property type="match status" value="1"/>
</dbReference>
<dbReference type="PANTHER" id="PTHR30204:SF97">
    <property type="entry name" value="MERR FAMILY REGULATORY PROTEIN"/>
    <property type="match status" value="1"/>
</dbReference>
<protein>
    <submittedName>
        <fullName evidence="3">MerR family transcriptional regulator</fullName>
    </submittedName>
</protein>
<accession>A0AA46TH65</accession>
<dbReference type="PANTHER" id="PTHR30204">
    <property type="entry name" value="REDOX-CYCLING DRUG-SENSING TRANSCRIPTIONAL ACTIVATOR SOXR"/>
    <property type="match status" value="1"/>
</dbReference>
<dbReference type="Gene3D" id="1.10.1660.10">
    <property type="match status" value="1"/>
</dbReference>
<dbReference type="KEGG" id="sgrg:L0C25_22695"/>
<dbReference type="GO" id="GO:0003700">
    <property type="term" value="F:DNA-binding transcription factor activity"/>
    <property type="evidence" value="ECO:0007669"/>
    <property type="project" value="InterPro"/>
</dbReference>
<dbReference type="InterPro" id="IPR046938">
    <property type="entry name" value="DNA_clamp_sf"/>
</dbReference>
<evidence type="ECO:0000259" key="2">
    <source>
        <dbReference type="PROSITE" id="PS50937"/>
    </source>
</evidence>
<sequence>MTEPLLTISAFARAVDLAPGTLRYYDEAELLAPTEVDANTGYRYYTPELERRAHMIRRMRDVGVPIETMRSVLDGPVDDAAHLLQGFAERANESAQRAQSAVADVIASLRAESATAKPVSVLADAAELAAALRRVVPAASGEPDSPLGVVALDIHDDTLSVVATDRYWLACWDVPLADHDGDPRRFVVARSRVADVATWLARREVVRLTEADGRLRLTDEGGGSSDVGLEVDRFPAYRLIVDGVAAHGGRATLDRSSLLAALAPAESTALVVRVGTDRVTVQPHGSAEGVRLEATTSGAPVELGFSPTLLGTALNAMVGTDVTLAYDAADRAVRLGSAEQRRFLALVMPMKLEPTA</sequence>
<dbReference type="EMBL" id="CP094970">
    <property type="protein sequence ID" value="UYM05287.1"/>
    <property type="molecule type" value="Genomic_DNA"/>
</dbReference>
<name>A0AA46TH65_9ACTN</name>
<dbReference type="SUPFAM" id="SSF55979">
    <property type="entry name" value="DNA clamp"/>
    <property type="match status" value="2"/>
</dbReference>
<dbReference type="Pfam" id="PF13411">
    <property type="entry name" value="MerR_1"/>
    <property type="match status" value="1"/>
</dbReference>
<keyword evidence="4" id="KW-1185">Reference proteome</keyword>
<dbReference type="Proteomes" id="UP001164390">
    <property type="component" value="Chromosome"/>
</dbReference>
<dbReference type="RefSeq" id="WP_271634088.1">
    <property type="nucleotide sequence ID" value="NZ_CP094970.1"/>
</dbReference>
<evidence type="ECO:0000313" key="3">
    <source>
        <dbReference type="EMBL" id="UYM05287.1"/>
    </source>
</evidence>
<dbReference type="Gene3D" id="3.10.150.10">
    <property type="entry name" value="DNA Polymerase III, subunit A, domain 2"/>
    <property type="match status" value="2"/>
</dbReference>
<dbReference type="AlphaFoldDB" id="A0AA46TH65"/>
<dbReference type="SMART" id="SM00422">
    <property type="entry name" value="HTH_MERR"/>
    <property type="match status" value="1"/>
</dbReference>
<dbReference type="InterPro" id="IPR009061">
    <property type="entry name" value="DNA-bd_dom_put_sf"/>
</dbReference>
<dbReference type="SUPFAM" id="SSF46955">
    <property type="entry name" value="Putative DNA-binding domain"/>
    <property type="match status" value="1"/>
</dbReference>
<dbReference type="GO" id="GO:0003677">
    <property type="term" value="F:DNA binding"/>
    <property type="evidence" value="ECO:0007669"/>
    <property type="project" value="UniProtKB-KW"/>
</dbReference>
<feature type="domain" description="HTH merR-type" evidence="2">
    <location>
        <begin position="5"/>
        <end position="75"/>
    </location>
</feature>
<proteinExistence type="predicted"/>
<gene>
    <name evidence="3" type="ORF">L0C25_22695</name>
</gene>
<evidence type="ECO:0000256" key="1">
    <source>
        <dbReference type="ARBA" id="ARBA00023125"/>
    </source>
</evidence>